<keyword evidence="1" id="KW-0732">Signal</keyword>
<keyword evidence="3" id="KW-1185">Reference proteome</keyword>
<dbReference type="OrthoDB" id="9858800at2"/>
<dbReference type="Proteomes" id="UP000270291">
    <property type="component" value="Unassembled WGS sequence"/>
</dbReference>
<feature type="chain" id="PRO_5019183910" evidence="1">
    <location>
        <begin position="21"/>
        <end position="89"/>
    </location>
</feature>
<organism evidence="2 3">
    <name type="scientific">Hymenobacter perfusus</name>
    <dbReference type="NCBI Taxonomy" id="1236770"/>
    <lineage>
        <taxon>Bacteria</taxon>
        <taxon>Pseudomonadati</taxon>
        <taxon>Bacteroidota</taxon>
        <taxon>Cytophagia</taxon>
        <taxon>Cytophagales</taxon>
        <taxon>Hymenobacteraceae</taxon>
        <taxon>Hymenobacter</taxon>
    </lineage>
</organism>
<accession>A0A428JZJ9</accession>
<proteinExistence type="predicted"/>
<comment type="caution">
    <text evidence="2">The sequence shown here is derived from an EMBL/GenBank/DDBJ whole genome shotgun (WGS) entry which is preliminary data.</text>
</comment>
<gene>
    <name evidence="2" type="ORF">EI293_20270</name>
</gene>
<name>A0A428JZJ9_9BACT</name>
<dbReference type="RefSeq" id="WP_125440375.1">
    <property type="nucleotide sequence ID" value="NZ_RWIU01000009.1"/>
</dbReference>
<sequence>MKHLFLALLLLGSAGSTCLAAPAAASHARTIWLGPSPYHIGVADGQAIKPYLTPEQLTAEIAYADEMRASSTTLEDRQYWLGYSSGLRN</sequence>
<feature type="signal peptide" evidence="1">
    <location>
        <begin position="1"/>
        <end position="20"/>
    </location>
</feature>
<dbReference type="EMBL" id="RWIU01000009">
    <property type="protein sequence ID" value="RSK39557.1"/>
    <property type="molecule type" value="Genomic_DNA"/>
</dbReference>
<evidence type="ECO:0000313" key="3">
    <source>
        <dbReference type="Proteomes" id="UP000270291"/>
    </source>
</evidence>
<evidence type="ECO:0000313" key="2">
    <source>
        <dbReference type="EMBL" id="RSK39557.1"/>
    </source>
</evidence>
<reference evidence="2 3" key="1">
    <citation type="submission" date="2018-12" db="EMBL/GenBank/DDBJ databases">
        <authorList>
            <person name="Feng G."/>
            <person name="Zhu H."/>
        </authorList>
    </citation>
    <scope>NUCLEOTIDE SEQUENCE [LARGE SCALE GENOMIC DNA]</scope>
    <source>
        <strain evidence="2 3">LMG 26000</strain>
    </source>
</reference>
<dbReference type="AlphaFoldDB" id="A0A428JZJ9"/>
<evidence type="ECO:0000256" key="1">
    <source>
        <dbReference type="SAM" id="SignalP"/>
    </source>
</evidence>
<protein>
    <submittedName>
        <fullName evidence="2">Uncharacterized protein</fullName>
    </submittedName>
</protein>